<keyword evidence="8" id="KW-1185">Reference proteome</keyword>
<feature type="domain" description="CusB-like beta-barrel" evidence="5">
    <location>
        <begin position="186"/>
        <end position="262"/>
    </location>
</feature>
<evidence type="ECO:0000313" key="7">
    <source>
        <dbReference type="EMBL" id="MBB6061369.1"/>
    </source>
</evidence>
<dbReference type="Pfam" id="PF25917">
    <property type="entry name" value="BSH_RND"/>
    <property type="match status" value="1"/>
</dbReference>
<feature type="domain" description="Multidrug resistance protein MdtA-like barrel-sandwich hybrid" evidence="4">
    <location>
        <begin position="62"/>
        <end position="174"/>
    </location>
</feature>
<evidence type="ECO:0000259" key="4">
    <source>
        <dbReference type="Pfam" id="PF25917"/>
    </source>
</evidence>
<evidence type="ECO:0000313" key="8">
    <source>
        <dbReference type="Proteomes" id="UP000532746"/>
    </source>
</evidence>
<dbReference type="PANTHER" id="PTHR30469">
    <property type="entry name" value="MULTIDRUG RESISTANCE PROTEIN MDTA"/>
    <property type="match status" value="1"/>
</dbReference>
<comment type="subcellular location">
    <subcellularLocation>
        <location evidence="1">Cell envelope</location>
    </subcellularLocation>
</comment>
<dbReference type="NCBIfam" id="TIGR01730">
    <property type="entry name" value="RND_mfp"/>
    <property type="match status" value="1"/>
</dbReference>
<evidence type="ECO:0000256" key="3">
    <source>
        <dbReference type="ARBA" id="ARBA00022448"/>
    </source>
</evidence>
<evidence type="ECO:0000256" key="1">
    <source>
        <dbReference type="ARBA" id="ARBA00004196"/>
    </source>
</evidence>
<dbReference type="Gene3D" id="2.40.50.100">
    <property type="match status" value="1"/>
</dbReference>
<dbReference type="Gene3D" id="1.10.287.470">
    <property type="entry name" value="Helix hairpin bin"/>
    <property type="match status" value="1"/>
</dbReference>
<name>A0A7W9T6K8_9BACT</name>
<evidence type="ECO:0000259" key="5">
    <source>
        <dbReference type="Pfam" id="PF25954"/>
    </source>
</evidence>
<keyword evidence="3" id="KW-0813">Transport</keyword>
<dbReference type="Gene3D" id="2.40.30.170">
    <property type="match status" value="1"/>
</dbReference>
<dbReference type="RefSeq" id="WP_183405501.1">
    <property type="nucleotide sequence ID" value="NZ_JACHGG010000011.1"/>
</dbReference>
<dbReference type="InterPro" id="IPR058625">
    <property type="entry name" value="MdtA-like_BSH"/>
</dbReference>
<dbReference type="GO" id="GO:1990281">
    <property type="term" value="C:efflux pump complex"/>
    <property type="evidence" value="ECO:0007669"/>
    <property type="project" value="TreeGrafter"/>
</dbReference>
<dbReference type="InterPro" id="IPR006143">
    <property type="entry name" value="RND_pump_MFP"/>
</dbReference>
<comment type="caution">
    <text evidence="7">The sequence shown here is derived from an EMBL/GenBank/DDBJ whole genome shotgun (WGS) entry which is preliminary data.</text>
</comment>
<dbReference type="SUPFAM" id="SSF111369">
    <property type="entry name" value="HlyD-like secretion proteins"/>
    <property type="match status" value="1"/>
</dbReference>
<sequence length="342" mass="35658">MLLALPVSFTSCQQHEPEAVQTATVDPVRVRAQAVNGLAQAQAIQYSGAVEARSTTPLSFSVPGTVMRVLVEAGQQVSKGQLLAEVAPGAIRDNYQMALTRQRQAQDMYNRLKPVVEAGSLPAVRLVEAQAGLEQANAAVRAAGSSVADTRLTAPASGVIGSRTLEPGQVAAPGMPVLQLLDLRSVYVRVAVPEGEIARVRQGQSAQVTVSALGVAPIAGRVEEIGVIADPVARTYPVKIALPGTHEGQRLMPGMVASVNLVAVVATAGMVVPNQAVSVDEQGRSFVYLVDASGTKAERRQIRTGPLTQNGITVVAGLGPQDKLIMSGFERLSNGAPITVVQ</sequence>
<proteinExistence type="inferred from homology"/>
<feature type="domain" description="Multidrug resistance protein MdtA-like C-terminal permuted SH3" evidence="6">
    <location>
        <begin position="271"/>
        <end position="331"/>
    </location>
</feature>
<dbReference type="EMBL" id="JACHGG010000011">
    <property type="protein sequence ID" value="MBB6061369.1"/>
    <property type="molecule type" value="Genomic_DNA"/>
</dbReference>
<dbReference type="AlphaFoldDB" id="A0A7W9T6K8"/>
<organism evidence="7 8">
    <name type="scientific">Hymenobacter luteus</name>
    <dbReference type="NCBI Taxonomy" id="1411122"/>
    <lineage>
        <taxon>Bacteria</taxon>
        <taxon>Pseudomonadati</taxon>
        <taxon>Bacteroidota</taxon>
        <taxon>Cytophagia</taxon>
        <taxon>Cytophagales</taxon>
        <taxon>Hymenobacteraceae</taxon>
        <taxon>Hymenobacter</taxon>
    </lineage>
</organism>
<accession>A0A7W9T6K8</accession>
<dbReference type="Pfam" id="PF25967">
    <property type="entry name" value="RND-MFP_C"/>
    <property type="match status" value="1"/>
</dbReference>
<reference evidence="7 8" key="1">
    <citation type="submission" date="2020-08" db="EMBL/GenBank/DDBJ databases">
        <title>Genomic Encyclopedia of Type Strains, Phase IV (KMG-IV): sequencing the most valuable type-strain genomes for metagenomic binning, comparative biology and taxonomic classification.</title>
        <authorList>
            <person name="Goeker M."/>
        </authorList>
    </citation>
    <scope>NUCLEOTIDE SEQUENCE [LARGE SCALE GENOMIC DNA]</scope>
    <source>
        <strain evidence="7 8">DSM 26718</strain>
    </source>
</reference>
<evidence type="ECO:0000256" key="2">
    <source>
        <dbReference type="ARBA" id="ARBA00009477"/>
    </source>
</evidence>
<protein>
    <submittedName>
        <fullName evidence="7">RND family efflux transporter MFP subunit</fullName>
    </submittedName>
</protein>
<dbReference type="InterPro" id="IPR058627">
    <property type="entry name" value="MdtA-like_C"/>
</dbReference>
<dbReference type="Pfam" id="PF25954">
    <property type="entry name" value="Beta-barrel_RND_2"/>
    <property type="match status" value="1"/>
</dbReference>
<evidence type="ECO:0000259" key="6">
    <source>
        <dbReference type="Pfam" id="PF25967"/>
    </source>
</evidence>
<dbReference type="GO" id="GO:0015562">
    <property type="term" value="F:efflux transmembrane transporter activity"/>
    <property type="evidence" value="ECO:0007669"/>
    <property type="project" value="TreeGrafter"/>
</dbReference>
<dbReference type="InterPro" id="IPR058792">
    <property type="entry name" value="Beta-barrel_RND_2"/>
</dbReference>
<gene>
    <name evidence="7" type="ORF">HNQ93_004248</name>
</gene>
<dbReference type="Gene3D" id="2.40.420.20">
    <property type="match status" value="1"/>
</dbReference>
<dbReference type="Proteomes" id="UP000532746">
    <property type="component" value="Unassembled WGS sequence"/>
</dbReference>
<comment type="similarity">
    <text evidence="2">Belongs to the membrane fusion protein (MFP) (TC 8.A.1) family.</text>
</comment>